<keyword evidence="10" id="KW-1185">Reference proteome</keyword>
<comment type="similarity">
    <text evidence="2">Belongs to the auxin efflux carrier (TC 2.A.69) family.</text>
</comment>
<feature type="transmembrane region" description="Helical" evidence="8">
    <location>
        <begin position="159"/>
        <end position="183"/>
    </location>
</feature>
<dbReference type="Gene3D" id="1.20.1530.20">
    <property type="match status" value="1"/>
</dbReference>
<name>A0ABV7MFZ6_9PROT</name>
<evidence type="ECO:0000256" key="6">
    <source>
        <dbReference type="ARBA" id="ARBA00022989"/>
    </source>
</evidence>
<feature type="transmembrane region" description="Helical" evidence="8">
    <location>
        <begin position="283"/>
        <end position="301"/>
    </location>
</feature>
<dbReference type="PANTHER" id="PTHR36838:SF4">
    <property type="entry name" value="AUXIN EFFLUX CARRIER FAMILY PROTEIN"/>
    <property type="match status" value="1"/>
</dbReference>
<feature type="transmembrane region" description="Helical" evidence="8">
    <location>
        <begin position="195"/>
        <end position="216"/>
    </location>
</feature>
<evidence type="ECO:0000313" key="10">
    <source>
        <dbReference type="Proteomes" id="UP001595607"/>
    </source>
</evidence>
<comment type="caution">
    <text evidence="9">The sequence shown here is derived from an EMBL/GenBank/DDBJ whole genome shotgun (WGS) entry which is preliminary data.</text>
</comment>
<feature type="transmembrane region" description="Helical" evidence="8">
    <location>
        <begin position="39"/>
        <end position="57"/>
    </location>
</feature>
<dbReference type="Proteomes" id="UP001595607">
    <property type="component" value="Unassembled WGS sequence"/>
</dbReference>
<dbReference type="InterPro" id="IPR038770">
    <property type="entry name" value="Na+/solute_symporter_sf"/>
</dbReference>
<organism evidence="9 10">
    <name type="scientific">Parvularcula lutaonensis</name>
    <dbReference type="NCBI Taxonomy" id="491923"/>
    <lineage>
        <taxon>Bacteria</taxon>
        <taxon>Pseudomonadati</taxon>
        <taxon>Pseudomonadota</taxon>
        <taxon>Alphaproteobacteria</taxon>
        <taxon>Parvularculales</taxon>
        <taxon>Parvularculaceae</taxon>
        <taxon>Parvularcula</taxon>
    </lineage>
</organism>
<dbReference type="InterPro" id="IPR004776">
    <property type="entry name" value="Mem_transp_PIN-like"/>
</dbReference>
<keyword evidence="4" id="KW-1003">Cell membrane</keyword>
<evidence type="ECO:0000256" key="2">
    <source>
        <dbReference type="ARBA" id="ARBA00010145"/>
    </source>
</evidence>
<evidence type="ECO:0000256" key="5">
    <source>
        <dbReference type="ARBA" id="ARBA00022692"/>
    </source>
</evidence>
<accession>A0ABV7MFZ6</accession>
<evidence type="ECO:0000256" key="4">
    <source>
        <dbReference type="ARBA" id="ARBA00022475"/>
    </source>
</evidence>
<proteinExistence type="inferred from homology"/>
<feature type="transmembrane region" description="Helical" evidence="8">
    <location>
        <begin position="122"/>
        <end position="147"/>
    </location>
</feature>
<dbReference type="PANTHER" id="PTHR36838">
    <property type="entry name" value="AUXIN EFFLUX CARRIER FAMILY PROTEIN"/>
    <property type="match status" value="1"/>
</dbReference>
<evidence type="ECO:0000313" key="9">
    <source>
        <dbReference type="EMBL" id="MFC3303862.1"/>
    </source>
</evidence>
<feature type="transmembrane region" description="Helical" evidence="8">
    <location>
        <begin position="252"/>
        <end position="271"/>
    </location>
</feature>
<dbReference type="EMBL" id="JBHRVA010000003">
    <property type="protein sequence ID" value="MFC3303862.1"/>
    <property type="molecule type" value="Genomic_DNA"/>
</dbReference>
<comment type="subcellular location">
    <subcellularLocation>
        <location evidence="1">Cell membrane</location>
        <topology evidence="1">Multi-pass membrane protein</topology>
    </subcellularLocation>
</comment>
<evidence type="ECO:0000256" key="7">
    <source>
        <dbReference type="ARBA" id="ARBA00023136"/>
    </source>
</evidence>
<evidence type="ECO:0000256" key="1">
    <source>
        <dbReference type="ARBA" id="ARBA00004651"/>
    </source>
</evidence>
<keyword evidence="3" id="KW-0813">Transport</keyword>
<keyword evidence="7 8" id="KW-0472">Membrane</keyword>
<dbReference type="Pfam" id="PF03547">
    <property type="entry name" value="Mem_trans"/>
    <property type="match status" value="1"/>
</dbReference>
<feature type="transmembrane region" description="Helical" evidence="8">
    <location>
        <begin position="223"/>
        <end position="246"/>
    </location>
</feature>
<evidence type="ECO:0000256" key="3">
    <source>
        <dbReference type="ARBA" id="ARBA00022448"/>
    </source>
</evidence>
<feature type="transmembrane region" description="Helical" evidence="8">
    <location>
        <begin position="64"/>
        <end position="83"/>
    </location>
</feature>
<evidence type="ECO:0000256" key="8">
    <source>
        <dbReference type="SAM" id="Phobius"/>
    </source>
</evidence>
<protein>
    <submittedName>
        <fullName evidence="9">AEC family transporter</fullName>
    </submittedName>
</protein>
<keyword evidence="6 8" id="KW-1133">Transmembrane helix</keyword>
<dbReference type="RefSeq" id="WP_189576794.1">
    <property type="nucleotide sequence ID" value="NZ_BMXU01000002.1"/>
</dbReference>
<keyword evidence="5 8" id="KW-0812">Transmembrane</keyword>
<sequence>MSPILSGLVPIAAAIGLGWAARRSGLMRAEFWPGVNKLAYLVLLPALLYATIARAGFSGMGTGTFLAAATVAFLAMALIAVALKPLLRASGPDFTSVFQGAVRWNGFVILALAQASLSAEQAALVAIVFAPTVPLINVLCVAALSVWGANEGQVSAGRVGFRIVTNPLIVGCALGALASVVPVLRAPLLLETAELVGRGALPLILLTIGAGLDFSAIGAKPRLLAVAVALKLIVAPAVFIAIGHMFAAPREVIVVLAAIGAAPGAASSYVLAKELGGNAELTAGHVTVTTVLTFLSLPLWIPLAGA</sequence>
<gene>
    <name evidence="9" type="ORF">ACFONP_14110</name>
</gene>
<reference evidence="10" key="1">
    <citation type="journal article" date="2019" name="Int. J. Syst. Evol. Microbiol.">
        <title>The Global Catalogue of Microorganisms (GCM) 10K type strain sequencing project: providing services to taxonomists for standard genome sequencing and annotation.</title>
        <authorList>
            <consortium name="The Broad Institute Genomics Platform"/>
            <consortium name="The Broad Institute Genome Sequencing Center for Infectious Disease"/>
            <person name="Wu L."/>
            <person name="Ma J."/>
        </authorList>
    </citation>
    <scope>NUCLEOTIDE SEQUENCE [LARGE SCALE GENOMIC DNA]</scope>
    <source>
        <strain evidence="10">KCTC 22245</strain>
    </source>
</reference>